<name>A0A1H4E9W8_9BACT</name>
<dbReference type="PROSITE" id="PS00688">
    <property type="entry name" value="SIGMA54_INTERACT_3"/>
    <property type="match status" value="1"/>
</dbReference>
<dbReference type="Proteomes" id="UP000199409">
    <property type="component" value="Unassembled WGS sequence"/>
</dbReference>
<feature type="domain" description="Response regulatory" evidence="9">
    <location>
        <begin position="9"/>
        <end position="123"/>
    </location>
</feature>
<dbReference type="RefSeq" id="WP_092350815.1">
    <property type="nucleotide sequence ID" value="NZ_FNQN01000014.1"/>
</dbReference>
<dbReference type="GO" id="GO:0005524">
    <property type="term" value="F:ATP binding"/>
    <property type="evidence" value="ECO:0007669"/>
    <property type="project" value="UniProtKB-KW"/>
</dbReference>
<dbReference type="InterPro" id="IPR001789">
    <property type="entry name" value="Sig_transdc_resp-reg_receiver"/>
</dbReference>
<dbReference type="Gene3D" id="1.10.8.60">
    <property type="match status" value="1"/>
</dbReference>
<keyword evidence="1 7" id="KW-0597">Phosphoprotein</keyword>
<dbReference type="EMBL" id="FNQN01000014">
    <property type="protein sequence ID" value="SEA81380.1"/>
    <property type="molecule type" value="Genomic_DNA"/>
</dbReference>
<keyword evidence="11" id="KW-1185">Reference proteome</keyword>
<dbReference type="InterPro" id="IPR002078">
    <property type="entry name" value="Sigma_54_int"/>
</dbReference>
<evidence type="ECO:0000256" key="6">
    <source>
        <dbReference type="ARBA" id="ARBA00023163"/>
    </source>
</evidence>
<dbReference type="SUPFAM" id="SSF52172">
    <property type="entry name" value="CheY-like"/>
    <property type="match status" value="1"/>
</dbReference>
<feature type="domain" description="Sigma-54 factor interaction" evidence="8">
    <location>
        <begin position="148"/>
        <end position="374"/>
    </location>
</feature>
<dbReference type="InterPro" id="IPR025662">
    <property type="entry name" value="Sigma_54_int_dom_ATP-bd_1"/>
</dbReference>
<dbReference type="GO" id="GO:0043565">
    <property type="term" value="F:sequence-specific DNA binding"/>
    <property type="evidence" value="ECO:0007669"/>
    <property type="project" value="InterPro"/>
</dbReference>
<dbReference type="PROSITE" id="PS50045">
    <property type="entry name" value="SIGMA54_INTERACT_4"/>
    <property type="match status" value="1"/>
</dbReference>
<dbReference type="InterPro" id="IPR025944">
    <property type="entry name" value="Sigma_54_int_dom_CS"/>
</dbReference>
<evidence type="ECO:0000256" key="3">
    <source>
        <dbReference type="ARBA" id="ARBA00022840"/>
    </source>
</evidence>
<dbReference type="STRING" id="37625.SAMN05660420_03266"/>
<evidence type="ECO:0000259" key="8">
    <source>
        <dbReference type="PROSITE" id="PS50045"/>
    </source>
</evidence>
<evidence type="ECO:0000256" key="1">
    <source>
        <dbReference type="ARBA" id="ARBA00022553"/>
    </source>
</evidence>
<dbReference type="SUPFAM" id="SSF52540">
    <property type="entry name" value="P-loop containing nucleoside triphosphate hydrolases"/>
    <property type="match status" value="1"/>
</dbReference>
<keyword evidence="5" id="KW-0805">Transcription regulation</keyword>
<evidence type="ECO:0000259" key="9">
    <source>
        <dbReference type="PROSITE" id="PS50110"/>
    </source>
</evidence>
<dbReference type="Pfam" id="PF00158">
    <property type="entry name" value="Sigma54_activat"/>
    <property type="match status" value="1"/>
</dbReference>
<evidence type="ECO:0000256" key="4">
    <source>
        <dbReference type="ARBA" id="ARBA00023012"/>
    </source>
</evidence>
<dbReference type="PROSITE" id="PS00675">
    <property type="entry name" value="SIGMA54_INTERACT_1"/>
    <property type="match status" value="1"/>
</dbReference>
<dbReference type="InterPro" id="IPR003593">
    <property type="entry name" value="AAA+_ATPase"/>
</dbReference>
<accession>A0A1H4E9W8</accession>
<proteinExistence type="predicted"/>
<dbReference type="CDD" id="cd00009">
    <property type="entry name" value="AAA"/>
    <property type="match status" value="1"/>
</dbReference>
<evidence type="ECO:0000256" key="2">
    <source>
        <dbReference type="ARBA" id="ARBA00022741"/>
    </source>
</evidence>
<dbReference type="OrthoDB" id="9814761at2"/>
<reference evidence="10 11" key="1">
    <citation type="submission" date="2016-10" db="EMBL/GenBank/DDBJ databases">
        <authorList>
            <person name="de Groot N.N."/>
        </authorList>
    </citation>
    <scope>NUCLEOTIDE SEQUENCE [LARGE SCALE GENOMIC DNA]</scope>
    <source>
        <strain evidence="10 11">DSM 7343</strain>
    </source>
</reference>
<evidence type="ECO:0000313" key="11">
    <source>
        <dbReference type="Proteomes" id="UP000199409"/>
    </source>
</evidence>
<feature type="modified residue" description="4-aspartylphosphate" evidence="7">
    <location>
        <position position="58"/>
    </location>
</feature>
<dbReference type="PANTHER" id="PTHR32071:SF113">
    <property type="entry name" value="ALGINATE BIOSYNTHESIS TRANSCRIPTIONAL REGULATORY PROTEIN ALGB"/>
    <property type="match status" value="1"/>
</dbReference>
<dbReference type="Gene3D" id="3.40.50.300">
    <property type="entry name" value="P-loop containing nucleotide triphosphate hydrolases"/>
    <property type="match status" value="1"/>
</dbReference>
<dbReference type="Pfam" id="PF00072">
    <property type="entry name" value="Response_reg"/>
    <property type="match status" value="1"/>
</dbReference>
<sequence>MSVKNNKYNILVVDDENSLREMLSILLQRQGYQIDQAADGSTALSMAQENGYDLIISDIQMPKMTGIELLRQLRSQDNHVTMIMMTAFSSTEEAVEAMKLGAYDYITKPFKNDEIRLVIKNALEREQLQQENRQLKQQLGQRFSFQSLIGHSPAMLKLISLLERIAPSQVNVLITGESGTGKELVAKALHLNSGRKGHAFVPINCGAIPENLLESELFGHEKGAFTGADKRKEGLFESADHGTLFLDEIGELPMGMQVKLLRVLQEREFRRVGGTQNIPLNIRLVAATNQDLSAMIKDGEFREDLYYRLNVVSIELPPLRTRSDDIPLLIQSFYARLTGKDGYPIEKRALEYLLNYDWPGNVRELENLVERCVVLGEADKLTIDCLPDQIKNKRHHICEPLGDLPEEGFDLEKWLENMERAILLQALEKAGGVRKRAAELLGINFRSIRYRLSKLGIGDDCEKP</sequence>
<keyword evidence="6" id="KW-0804">Transcription</keyword>
<dbReference type="AlphaFoldDB" id="A0A1H4E9W8"/>
<evidence type="ECO:0000313" key="10">
    <source>
        <dbReference type="EMBL" id="SEA81380.1"/>
    </source>
</evidence>
<dbReference type="SUPFAM" id="SSF46689">
    <property type="entry name" value="Homeodomain-like"/>
    <property type="match status" value="1"/>
</dbReference>
<dbReference type="Gene3D" id="3.40.50.2300">
    <property type="match status" value="1"/>
</dbReference>
<keyword evidence="4" id="KW-0902">Two-component regulatory system</keyword>
<dbReference type="InterPro" id="IPR002197">
    <property type="entry name" value="HTH_Fis"/>
</dbReference>
<dbReference type="SMART" id="SM00382">
    <property type="entry name" value="AAA"/>
    <property type="match status" value="1"/>
</dbReference>
<dbReference type="InterPro" id="IPR009057">
    <property type="entry name" value="Homeodomain-like_sf"/>
</dbReference>
<keyword evidence="3" id="KW-0067">ATP-binding</keyword>
<dbReference type="PRINTS" id="PR01590">
    <property type="entry name" value="HTHFIS"/>
</dbReference>
<dbReference type="FunFam" id="3.40.50.2300:FF:000018">
    <property type="entry name" value="DNA-binding transcriptional regulator NtrC"/>
    <property type="match status" value="1"/>
</dbReference>
<dbReference type="InterPro" id="IPR011006">
    <property type="entry name" value="CheY-like_superfamily"/>
</dbReference>
<dbReference type="Pfam" id="PF02954">
    <property type="entry name" value="HTH_8"/>
    <property type="match status" value="1"/>
</dbReference>
<gene>
    <name evidence="10" type="ORF">SAMN05660420_03266</name>
</gene>
<dbReference type="PROSITE" id="PS50110">
    <property type="entry name" value="RESPONSE_REGULATORY"/>
    <property type="match status" value="1"/>
</dbReference>
<protein>
    <submittedName>
        <fullName evidence="10">Two component, sigma54 specific, transcriptional regulator, Fis family</fullName>
    </submittedName>
</protein>
<dbReference type="Gene3D" id="1.10.10.60">
    <property type="entry name" value="Homeodomain-like"/>
    <property type="match status" value="1"/>
</dbReference>
<dbReference type="PANTHER" id="PTHR32071">
    <property type="entry name" value="TRANSCRIPTIONAL REGULATORY PROTEIN"/>
    <property type="match status" value="1"/>
</dbReference>
<organism evidence="10 11">
    <name type="scientific">Desulfuromusa kysingii</name>
    <dbReference type="NCBI Taxonomy" id="37625"/>
    <lineage>
        <taxon>Bacteria</taxon>
        <taxon>Pseudomonadati</taxon>
        <taxon>Thermodesulfobacteriota</taxon>
        <taxon>Desulfuromonadia</taxon>
        <taxon>Desulfuromonadales</taxon>
        <taxon>Geopsychrobacteraceae</taxon>
        <taxon>Desulfuromusa</taxon>
    </lineage>
</organism>
<evidence type="ECO:0000256" key="5">
    <source>
        <dbReference type="ARBA" id="ARBA00023015"/>
    </source>
</evidence>
<dbReference type="InterPro" id="IPR027417">
    <property type="entry name" value="P-loop_NTPase"/>
</dbReference>
<dbReference type="FunFam" id="3.40.50.300:FF:000006">
    <property type="entry name" value="DNA-binding transcriptional regulator NtrC"/>
    <property type="match status" value="1"/>
</dbReference>
<dbReference type="InterPro" id="IPR058031">
    <property type="entry name" value="AAA_lid_NorR"/>
</dbReference>
<dbReference type="SMART" id="SM00448">
    <property type="entry name" value="REC"/>
    <property type="match status" value="1"/>
</dbReference>
<dbReference type="GO" id="GO:0000160">
    <property type="term" value="P:phosphorelay signal transduction system"/>
    <property type="evidence" value="ECO:0007669"/>
    <property type="project" value="UniProtKB-KW"/>
</dbReference>
<evidence type="ECO:0000256" key="7">
    <source>
        <dbReference type="PROSITE-ProRule" id="PRU00169"/>
    </source>
</evidence>
<keyword evidence="2" id="KW-0547">Nucleotide-binding</keyword>
<dbReference type="Pfam" id="PF25601">
    <property type="entry name" value="AAA_lid_14"/>
    <property type="match status" value="1"/>
</dbReference>
<dbReference type="GO" id="GO:0006355">
    <property type="term" value="P:regulation of DNA-templated transcription"/>
    <property type="evidence" value="ECO:0007669"/>
    <property type="project" value="InterPro"/>
</dbReference>